<dbReference type="KEGG" id="crq:GCK72_011482"/>
<reference evidence="1 2" key="1">
    <citation type="submission" date="2019-12" db="EMBL/GenBank/DDBJ databases">
        <title>Chromosome-level assembly of the Caenorhabditis remanei genome.</title>
        <authorList>
            <person name="Teterina A.A."/>
            <person name="Willis J.H."/>
            <person name="Phillips P.C."/>
        </authorList>
    </citation>
    <scope>NUCLEOTIDE SEQUENCE [LARGE SCALE GENOMIC DNA]</scope>
    <source>
        <strain evidence="1 2">PX506</strain>
        <tissue evidence="1">Whole organism</tissue>
    </source>
</reference>
<dbReference type="CTD" id="78775215"/>
<name>A0A6A5H8L5_CAERE</name>
<proteinExistence type="predicted"/>
<dbReference type="GeneID" id="78775215"/>
<comment type="caution">
    <text evidence="1">The sequence shown here is derived from an EMBL/GenBank/DDBJ whole genome shotgun (WGS) entry which is preliminary data.</text>
</comment>
<evidence type="ECO:0000313" key="1">
    <source>
        <dbReference type="EMBL" id="KAF1763216.1"/>
    </source>
</evidence>
<dbReference type="EMBL" id="WUAV01000003">
    <property type="protein sequence ID" value="KAF1763216.1"/>
    <property type="molecule type" value="Genomic_DNA"/>
</dbReference>
<dbReference type="RefSeq" id="XP_053588060.1">
    <property type="nucleotide sequence ID" value="XM_053728483.1"/>
</dbReference>
<protein>
    <submittedName>
        <fullName evidence="1">Uncharacterized protein</fullName>
    </submittedName>
</protein>
<gene>
    <name evidence="1" type="ORF">GCK72_011482</name>
</gene>
<sequence>MEYANLQRSVESVASATTVEVFSRMNWQLSPKNPSRQTHSGPEDYNPAKFHLNNSNCTGWNIESAPKTSRIEAKYLPSSVNAGYGEAVLRILYSNPWQITGRIGEFNNEIIPFEVISMDRRQRKWLLQEKDAGGMLAIEVQVALDGNKERGTLSSRPSKNRDGF</sequence>
<accession>A0A6A5H8L5</accession>
<organism evidence="1 2">
    <name type="scientific">Caenorhabditis remanei</name>
    <name type="common">Caenorhabditis vulgaris</name>
    <dbReference type="NCBI Taxonomy" id="31234"/>
    <lineage>
        <taxon>Eukaryota</taxon>
        <taxon>Metazoa</taxon>
        <taxon>Ecdysozoa</taxon>
        <taxon>Nematoda</taxon>
        <taxon>Chromadorea</taxon>
        <taxon>Rhabditida</taxon>
        <taxon>Rhabditina</taxon>
        <taxon>Rhabditomorpha</taxon>
        <taxon>Rhabditoidea</taxon>
        <taxon>Rhabditidae</taxon>
        <taxon>Peloderinae</taxon>
        <taxon>Caenorhabditis</taxon>
    </lineage>
</organism>
<dbReference type="Proteomes" id="UP000483820">
    <property type="component" value="Chromosome III"/>
</dbReference>
<dbReference type="AlphaFoldDB" id="A0A6A5H8L5"/>
<evidence type="ECO:0000313" key="2">
    <source>
        <dbReference type="Proteomes" id="UP000483820"/>
    </source>
</evidence>